<protein>
    <submittedName>
        <fullName evidence="2">F-box family protein</fullName>
    </submittedName>
</protein>
<dbReference type="Gramene" id="PGSC0003DMT400068004">
    <property type="protein sequence ID" value="PGSC0003DMT400068004"/>
    <property type="gene ID" value="PGSC0003DMG400026448"/>
</dbReference>
<dbReference type="SUPFAM" id="SSF52047">
    <property type="entry name" value="RNI-like"/>
    <property type="match status" value="1"/>
</dbReference>
<feature type="domain" description="At1g61320/AtMIF1 LRR" evidence="1">
    <location>
        <begin position="67"/>
        <end position="161"/>
    </location>
</feature>
<evidence type="ECO:0000313" key="3">
    <source>
        <dbReference type="Proteomes" id="UP000011115"/>
    </source>
</evidence>
<dbReference type="PaxDb" id="4113-PGSC0003DMT400068004"/>
<dbReference type="PANTHER" id="PTHR34145">
    <property type="entry name" value="OS02G0105600 PROTEIN"/>
    <property type="match status" value="1"/>
</dbReference>
<accession>M1CIA2</accession>
<reference evidence="3" key="1">
    <citation type="journal article" date="2011" name="Nature">
        <title>Genome sequence and analysis of the tuber crop potato.</title>
        <authorList>
            <consortium name="The Potato Genome Sequencing Consortium"/>
        </authorList>
    </citation>
    <scope>NUCLEOTIDE SEQUENCE [LARGE SCALE GENOMIC DNA]</scope>
    <source>
        <strain evidence="3">cv. DM1-3 516 R44</strain>
    </source>
</reference>
<dbReference type="PANTHER" id="PTHR34145:SF51">
    <property type="entry name" value="FBD DOMAIN-CONTAINING PROTEIN"/>
    <property type="match status" value="1"/>
</dbReference>
<proteinExistence type="predicted"/>
<evidence type="ECO:0000313" key="2">
    <source>
        <dbReference type="EnsemblPlants" id="PGSC0003DMT400068004"/>
    </source>
</evidence>
<keyword evidence="3" id="KW-1185">Reference proteome</keyword>
<dbReference type="Pfam" id="PF23622">
    <property type="entry name" value="LRR_At1g61320_AtMIF1"/>
    <property type="match status" value="1"/>
</dbReference>
<dbReference type="InterPro" id="IPR032675">
    <property type="entry name" value="LRR_dom_sf"/>
</dbReference>
<name>M1CIA2_SOLTU</name>
<dbReference type="InterPro" id="IPR055357">
    <property type="entry name" value="LRR_At1g61320_AtMIF1"/>
</dbReference>
<dbReference type="Gene3D" id="3.80.10.10">
    <property type="entry name" value="Ribonuclease Inhibitor"/>
    <property type="match status" value="1"/>
</dbReference>
<dbReference type="HOGENOM" id="CLU_1550241_0_0_1"/>
<dbReference type="EnsemblPlants" id="PGSC0003DMT400068004">
    <property type="protein sequence ID" value="PGSC0003DMT400068004"/>
    <property type="gene ID" value="PGSC0003DMG400026448"/>
</dbReference>
<dbReference type="InParanoid" id="M1CIA2"/>
<sequence length="173" mass="19862">MDRSPFIRNLSLINCQGISKLHVFGLVHLKNLTVVLCKLDRVIVQAPNLQFFRYAEGPDHPCEIAILDGYNTLQTLKLIGGTITDQLIRDVSYKFPNISELNFTECHNLKNIEIQSEKLKKFTLSQRKNLEKVTIQAPKLLTYEFEGDKMPFSSTDPSSLERARLSFFLVQLF</sequence>
<dbReference type="AlphaFoldDB" id="M1CIA2"/>
<evidence type="ECO:0000259" key="1">
    <source>
        <dbReference type="Pfam" id="PF23622"/>
    </source>
</evidence>
<dbReference type="InterPro" id="IPR053772">
    <property type="entry name" value="At1g61320/At1g61330-like"/>
</dbReference>
<dbReference type="Proteomes" id="UP000011115">
    <property type="component" value="Unassembled WGS sequence"/>
</dbReference>
<reference evidence="2" key="2">
    <citation type="submission" date="2015-06" db="UniProtKB">
        <authorList>
            <consortium name="EnsemblPlants"/>
        </authorList>
    </citation>
    <scope>IDENTIFICATION</scope>
    <source>
        <strain evidence="2">DM1-3 516 R44</strain>
    </source>
</reference>
<organism evidence="2 3">
    <name type="scientific">Solanum tuberosum</name>
    <name type="common">Potato</name>
    <dbReference type="NCBI Taxonomy" id="4113"/>
    <lineage>
        <taxon>Eukaryota</taxon>
        <taxon>Viridiplantae</taxon>
        <taxon>Streptophyta</taxon>
        <taxon>Embryophyta</taxon>
        <taxon>Tracheophyta</taxon>
        <taxon>Spermatophyta</taxon>
        <taxon>Magnoliopsida</taxon>
        <taxon>eudicotyledons</taxon>
        <taxon>Gunneridae</taxon>
        <taxon>Pentapetalae</taxon>
        <taxon>asterids</taxon>
        <taxon>lamiids</taxon>
        <taxon>Solanales</taxon>
        <taxon>Solanaceae</taxon>
        <taxon>Solanoideae</taxon>
        <taxon>Solaneae</taxon>
        <taxon>Solanum</taxon>
    </lineage>
</organism>